<protein>
    <submittedName>
        <fullName evidence="1">Uncharacterized protein</fullName>
    </submittedName>
</protein>
<evidence type="ECO:0000313" key="1">
    <source>
        <dbReference type="EMBL" id="KKN47256.1"/>
    </source>
</evidence>
<name>A0A0F9TE17_9ZZZZ</name>
<dbReference type="SUPFAM" id="SSF52540">
    <property type="entry name" value="P-loop containing nucleoside triphosphate hydrolases"/>
    <property type="match status" value="1"/>
</dbReference>
<accession>A0A0F9TE17</accession>
<dbReference type="EMBL" id="LAZR01001287">
    <property type="protein sequence ID" value="KKN47256.1"/>
    <property type="molecule type" value="Genomic_DNA"/>
</dbReference>
<gene>
    <name evidence="1" type="ORF">LCGC14_0664770</name>
</gene>
<dbReference type="AlphaFoldDB" id="A0A0F9TE17"/>
<sequence length="342" mass="40539">MNKTGIEKYVDSIENTKNLLYGKLENSGGFTDCFKKYKFIREFDTLDFNQRMNNLNVTHLVINEKYDYTKMFNRDIINPIKFGANTIFGILGMTGTGKSELAQTIILISKLANKDIKNRDVLPYICWTMGDLYATLPKINKGDIVWKDESPRSTGKGSRTEKWRVDNVLAVIRKYENTFIFIDPLEIRIDLCNIYFESAGMDFKNRSNRFMILNKERKYLGHIYTKLHNDEEFRQWYEQEKDKFIKDILHESGKIQAKLEKEVNNEIILQENLNKTYKFLQENYECSNIMRDLKIWEHITCTESTKEKAFQEAEIMYNISLSSCRKIYYNIEKFIKNNMVLE</sequence>
<proteinExistence type="predicted"/>
<comment type="caution">
    <text evidence="1">The sequence shown here is derived from an EMBL/GenBank/DDBJ whole genome shotgun (WGS) entry which is preliminary data.</text>
</comment>
<organism evidence="1">
    <name type="scientific">marine sediment metagenome</name>
    <dbReference type="NCBI Taxonomy" id="412755"/>
    <lineage>
        <taxon>unclassified sequences</taxon>
        <taxon>metagenomes</taxon>
        <taxon>ecological metagenomes</taxon>
    </lineage>
</organism>
<dbReference type="InterPro" id="IPR027417">
    <property type="entry name" value="P-loop_NTPase"/>
</dbReference>
<reference evidence="1" key="1">
    <citation type="journal article" date="2015" name="Nature">
        <title>Complex archaea that bridge the gap between prokaryotes and eukaryotes.</title>
        <authorList>
            <person name="Spang A."/>
            <person name="Saw J.H."/>
            <person name="Jorgensen S.L."/>
            <person name="Zaremba-Niedzwiedzka K."/>
            <person name="Martijn J."/>
            <person name="Lind A.E."/>
            <person name="van Eijk R."/>
            <person name="Schleper C."/>
            <person name="Guy L."/>
            <person name="Ettema T.J."/>
        </authorList>
    </citation>
    <scope>NUCLEOTIDE SEQUENCE</scope>
</reference>